<accession>A0A091D4R0</accession>
<evidence type="ECO:0000256" key="1">
    <source>
        <dbReference type="SAM" id="SignalP"/>
    </source>
</evidence>
<name>A0A091D4R0_FUKDA</name>
<dbReference type="Proteomes" id="UP000028990">
    <property type="component" value="Unassembled WGS sequence"/>
</dbReference>
<evidence type="ECO:0000313" key="3">
    <source>
        <dbReference type="Proteomes" id="UP000028990"/>
    </source>
</evidence>
<keyword evidence="1" id="KW-0732">Signal</keyword>
<reference evidence="2 3" key="1">
    <citation type="submission" date="2013-11" db="EMBL/GenBank/DDBJ databases">
        <title>The Damaraland mole rat (Fukomys damarensis) genome and evolution of African mole rats.</title>
        <authorList>
            <person name="Gladyshev V.N."/>
            <person name="Fang X."/>
        </authorList>
    </citation>
    <scope>NUCLEOTIDE SEQUENCE [LARGE SCALE GENOMIC DNA]</scope>
    <source>
        <tissue evidence="2">Liver</tissue>
    </source>
</reference>
<feature type="signal peptide" evidence="1">
    <location>
        <begin position="1"/>
        <end position="23"/>
    </location>
</feature>
<gene>
    <name evidence="2" type="ORF">H920_11489</name>
</gene>
<feature type="chain" id="PRO_5001873004" evidence="1">
    <location>
        <begin position="24"/>
        <end position="72"/>
    </location>
</feature>
<keyword evidence="3" id="KW-1185">Reference proteome</keyword>
<proteinExistence type="predicted"/>
<organism evidence="2 3">
    <name type="scientific">Fukomys damarensis</name>
    <name type="common">Damaraland mole rat</name>
    <name type="synonym">Cryptomys damarensis</name>
    <dbReference type="NCBI Taxonomy" id="885580"/>
    <lineage>
        <taxon>Eukaryota</taxon>
        <taxon>Metazoa</taxon>
        <taxon>Chordata</taxon>
        <taxon>Craniata</taxon>
        <taxon>Vertebrata</taxon>
        <taxon>Euteleostomi</taxon>
        <taxon>Mammalia</taxon>
        <taxon>Eutheria</taxon>
        <taxon>Euarchontoglires</taxon>
        <taxon>Glires</taxon>
        <taxon>Rodentia</taxon>
        <taxon>Hystricomorpha</taxon>
        <taxon>Bathyergidae</taxon>
        <taxon>Fukomys</taxon>
    </lineage>
</organism>
<dbReference type="EMBL" id="KN123014">
    <property type="protein sequence ID" value="KFO27084.1"/>
    <property type="molecule type" value="Genomic_DNA"/>
</dbReference>
<dbReference type="AlphaFoldDB" id="A0A091D4R0"/>
<sequence length="72" mass="7907">MAPGTTAPEQVFVALFLLLEAWAAPAEVNTFQEVLAEEMNTGAFGYEETGLVPQWDEQEVTLATHYDPLGSY</sequence>
<evidence type="ECO:0000313" key="2">
    <source>
        <dbReference type="EMBL" id="KFO27084.1"/>
    </source>
</evidence>
<protein>
    <submittedName>
        <fullName evidence="2">Uncharacterized protein</fullName>
    </submittedName>
</protein>